<accession>A0ABU2LXW8</accession>
<reference evidence="2" key="1">
    <citation type="submission" date="2023-07" db="EMBL/GenBank/DDBJ databases">
        <title>30 novel species of actinomycetes from the DSMZ collection.</title>
        <authorList>
            <person name="Nouioui I."/>
        </authorList>
    </citation>
    <scope>NUCLEOTIDE SEQUENCE [LARGE SCALE GENOMIC DNA]</scope>
    <source>
        <strain evidence="2">DSM 44918</strain>
    </source>
</reference>
<proteinExistence type="predicted"/>
<gene>
    <name evidence="1" type="ORF">RNC47_26460</name>
</gene>
<name>A0ABU2LXW8_9ACTN</name>
<evidence type="ECO:0000313" key="1">
    <source>
        <dbReference type="EMBL" id="MDT0321883.1"/>
    </source>
</evidence>
<protein>
    <submittedName>
        <fullName evidence="1">Uncharacterized protein</fullName>
    </submittedName>
</protein>
<keyword evidence="2" id="KW-1185">Reference proteome</keyword>
<dbReference type="EMBL" id="JAVREM010000049">
    <property type="protein sequence ID" value="MDT0321883.1"/>
    <property type="molecule type" value="Genomic_DNA"/>
</dbReference>
<sequence length="104" mass="11278">MGIEYTLIEPNFRDDRHFTVVSTTPTHGGMLVLRGFLSPQAQEEATTGTPHIVRDVAFTPYAYSCLPKELGPIHLRVASAAQAAAAITAAARRRGPPVLEPRPQ</sequence>
<comment type="caution">
    <text evidence="1">The sequence shown here is derived from an EMBL/GenBank/DDBJ whole genome shotgun (WGS) entry which is preliminary data.</text>
</comment>
<dbReference type="RefSeq" id="WP_311602217.1">
    <property type="nucleotide sequence ID" value="NZ_JAVREM010000049.1"/>
</dbReference>
<dbReference type="Proteomes" id="UP001183420">
    <property type="component" value="Unassembled WGS sequence"/>
</dbReference>
<organism evidence="1 2">
    <name type="scientific">Streptomyces millisiae</name>
    <dbReference type="NCBI Taxonomy" id="3075542"/>
    <lineage>
        <taxon>Bacteria</taxon>
        <taxon>Bacillati</taxon>
        <taxon>Actinomycetota</taxon>
        <taxon>Actinomycetes</taxon>
        <taxon>Kitasatosporales</taxon>
        <taxon>Streptomycetaceae</taxon>
        <taxon>Streptomyces</taxon>
    </lineage>
</organism>
<evidence type="ECO:0000313" key="2">
    <source>
        <dbReference type="Proteomes" id="UP001183420"/>
    </source>
</evidence>